<dbReference type="EMBL" id="JAVREZ010000427">
    <property type="protein sequence ID" value="MDT0488702.1"/>
    <property type="molecule type" value="Genomic_DNA"/>
</dbReference>
<evidence type="ECO:0000313" key="2">
    <source>
        <dbReference type="Proteomes" id="UP001183824"/>
    </source>
</evidence>
<dbReference type="Proteomes" id="UP001183824">
    <property type="component" value="Unassembled WGS sequence"/>
</dbReference>
<keyword evidence="2" id="KW-1185">Reference proteome</keyword>
<reference evidence="2" key="1">
    <citation type="submission" date="2023-07" db="EMBL/GenBank/DDBJ databases">
        <title>30 novel species of actinomycetes from the DSMZ collection.</title>
        <authorList>
            <person name="Nouioui I."/>
        </authorList>
    </citation>
    <scope>NUCLEOTIDE SEQUENCE [LARGE SCALE GENOMIC DNA]</scope>
    <source>
        <strain evidence="2">DSM 41640</strain>
    </source>
</reference>
<feature type="non-terminal residue" evidence="1">
    <location>
        <position position="90"/>
    </location>
</feature>
<sequence>MADRVLKRAWHAWRAQLGHGKVLLPSGHWDVSGRWQRASAWTDLQRTVRIALRRSTESELVEVLSGSVHGVDDVGRLAAWRLWQLINARK</sequence>
<comment type="caution">
    <text evidence="1">The sequence shown here is derived from an EMBL/GenBank/DDBJ whole genome shotgun (WGS) entry which is preliminary data.</text>
</comment>
<protein>
    <submittedName>
        <fullName evidence="1">Uncharacterized protein</fullName>
    </submittedName>
</protein>
<proteinExistence type="predicted"/>
<gene>
    <name evidence="1" type="ORF">RNB18_52635</name>
</gene>
<accession>A0ABU2VT22</accession>
<dbReference type="RefSeq" id="WP_311721133.1">
    <property type="nucleotide sequence ID" value="NZ_JAVREZ010000427.1"/>
</dbReference>
<organism evidence="1 2">
    <name type="scientific">Streptomyces doebereineriae</name>
    <dbReference type="NCBI Taxonomy" id="3075528"/>
    <lineage>
        <taxon>Bacteria</taxon>
        <taxon>Bacillati</taxon>
        <taxon>Actinomycetota</taxon>
        <taxon>Actinomycetes</taxon>
        <taxon>Kitasatosporales</taxon>
        <taxon>Streptomycetaceae</taxon>
        <taxon>Streptomyces</taxon>
    </lineage>
</organism>
<evidence type="ECO:0000313" key="1">
    <source>
        <dbReference type="EMBL" id="MDT0488702.1"/>
    </source>
</evidence>
<name>A0ABU2VT22_9ACTN</name>